<dbReference type="SUPFAM" id="SSF57196">
    <property type="entry name" value="EGF/Laminin"/>
    <property type="match status" value="1"/>
</dbReference>
<organism evidence="7 8">
    <name type="scientific">Protopolystoma xenopodis</name>
    <dbReference type="NCBI Taxonomy" id="117903"/>
    <lineage>
        <taxon>Eukaryota</taxon>
        <taxon>Metazoa</taxon>
        <taxon>Spiralia</taxon>
        <taxon>Lophotrochozoa</taxon>
        <taxon>Platyhelminthes</taxon>
        <taxon>Monogenea</taxon>
        <taxon>Polyopisthocotylea</taxon>
        <taxon>Polystomatidea</taxon>
        <taxon>Polystomatidae</taxon>
        <taxon>Protopolystoma</taxon>
    </lineage>
</organism>
<dbReference type="AlphaFoldDB" id="A0A448XCA5"/>
<dbReference type="PANTHER" id="PTHR10574:SF444">
    <property type="entry name" value="BASEMENT MEMBRANE-SPECIFIC HEPARAN SULFATE PROTEOGLYCAN CORE PROTEIN"/>
    <property type="match status" value="1"/>
</dbReference>
<reference evidence="7" key="1">
    <citation type="submission" date="2018-11" db="EMBL/GenBank/DDBJ databases">
        <authorList>
            <consortium name="Pathogen Informatics"/>
        </authorList>
    </citation>
    <scope>NUCLEOTIDE SEQUENCE</scope>
</reference>
<keyword evidence="2" id="KW-0677">Repeat</keyword>
<name>A0A448XCA5_9PLAT</name>
<evidence type="ECO:0000256" key="1">
    <source>
        <dbReference type="ARBA" id="ARBA00022729"/>
    </source>
</evidence>
<keyword evidence="3" id="KW-1015">Disulfide bond</keyword>
<sequence>MCAPGFYGDPTTGQPNACRRCECPSLTNQLTDLCIASVPREEDDGSGELNMFMDKKTRPYVCLDCTENTRGRYCDHCDHMYFGAPQDGVPCRPCDCSPSAIACNPVDGSCICGYNTAGPRCEICDEDSHGDPNTNKPCRGWIVLLISSGSH</sequence>
<dbReference type="GO" id="GO:0009887">
    <property type="term" value="P:animal organ morphogenesis"/>
    <property type="evidence" value="ECO:0007669"/>
    <property type="project" value="TreeGrafter"/>
</dbReference>
<dbReference type="EMBL" id="CAAALY010245426">
    <property type="protein sequence ID" value="VEL33252.1"/>
    <property type="molecule type" value="Genomic_DNA"/>
</dbReference>
<evidence type="ECO:0000256" key="3">
    <source>
        <dbReference type="ARBA" id="ARBA00023157"/>
    </source>
</evidence>
<dbReference type="PROSITE" id="PS01248">
    <property type="entry name" value="EGF_LAM_1"/>
    <property type="match status" value="1"/>
</dbReference>
<evidence type="ECO:0000259" key="6">
    <source>
        <dbReference type="PROSITE" id="PS01248"/>
    </source>
</evidence>
<dbReference type="InterPro" id="IPR002049">
    <property type="entry name" value="LE_dom"/>
</dbReference>
<dbReference type="OrthoDB" id="10011303at2759"/>
<dbReference type="PANTHER" id="PTHR10574">
    <property type="entry name" value="NETRIN/LAMININ-RELATED"/>
    <property type="match status" value="1"/>
</dbReference>
<dbReference type="InterPro" id="IPR056863">
    <property type="entry name" value="LMN_ATRN_NET-like_EGF"/>
</dbReference>
<keyword evidence="5" id="KW-0424">Laminin EGF-like domain</keyword>
<dbReference type="SMART" id="SM00180">
    <property type="entry name" value="EGF_Lam"/>
    <property type="match status" value="2"/>
</dbReference>
<evidence type="ECO:0000256" key="2">
    <source>
        <dbReference type="ARBA" id="ARBA00022737"/>
    </source>
</evidence>
<keyword evidence="8" id="KW-1185">Reference proteome</keyword>
<dbReference type="CDD" id="cd00055">
    <property type="entry name" value="EGF_Lam"/>
    <property type="match status" value="1"/>
</dbReference>
<dbReference type="InterPro" id="IPR050440">
    <property type="entry name" value="Laminin/Netrin_ECM"/>
</dbReference>
<evidence type="ECO:0000256" key="5">
    <source>
        <dbReference type="ARBA" id="ARBA00023292"/>
    </source>
</evidence>
<keyword evidence="4" id="KW-0325">Glycoprotein</keyword>
<evidence type="ECO:0000256" key="4">
    <source>
        <dbReference type="ARBA" id="ARBA00023180"/>
    </source>
</evidence>
<keyword evidence="1" id="KW-0732">Signal</keyword>
<proteinExistence type="predicted"/>
<comment type="caution">
    <text evidence="7">The sequence shown here is derived from an EMBL/GenBank/DDBJ whole genome shotgun (WGS) entry which is preliminary data.</text>
</comment>
<dbReference type="GO" id="GO:0009888">
    <property type="term" value="P:tissue development"/>
    <property type="evidence" value="ECO:0007669"/>
    <property type="project" value="TreeGrafter"/>
</dbReference>
<dbReference type="Proteomes" id="UP000784294">
    <property type="component" value="Unassembled WGS sequence"/>
</dbReference>
<gene>
    <name evidence="7" type="ORF">PXEA_LOCUS26692</name>
</gene>
<protein>
    <recommendedName>
        <fullName evidence="6">Laminin EGF-like domain-containing protein</fullName>
    </recommendedName>
</protein>
<accession>A0A448XCA5</accession>
<dbReference type="Pfam" id="PF00053">
    <property type="entry name" value="EGF_laminin"/>
    <property type="match status" value="1"/>
</dbReference>
<evidence type="ECO:0000313" key="8">
    <source>
        <dbReference type="Proteomes" id="UP000784294"/>
    </source>
</evidence>
<evidence type="ECO:0000313" key="7">
    <source>
        <dbReference type="EMBL" id="VEL33252.1"/>
    </source>
</evidence>
<dbReference type="Gene3D" id="2.10.25.10">
    <property type="entry name" value="Laminin"/>
    <property type="match status" value="2"/>
</dbReference>
<dbReference type="Pfam" id="PF24973">
    <property type="entry name" value="EGF_LMN_ATRN"/>
    <property type="match status" value="1"/>
</dbReference>
<feature type="domain" description="Laminin EGF-like" evidence="6">
    <location>
        <begin position="62"/>
        <end position="96"/>
    </location>
</feature>